<dbReference type="SUPFAM" id="SSF117396">
    <property type="entry name" value="TM1631-like"/>
    <property type="match status" value="1"/>
</dbReference>
<dbReference type="InterPro" id="IPR036520">
    <property type="entry name" value="UPF0759_sf"/>
</dbReference>
<dbReference type="Gene3D" id="3.20.20.410">
    <property type="entry name" value="Protein of unknown function UPF0759"/>
    <property type="match status" value="1"/>
</dbReference>
<comment type="caution">
    <text evidence="1">The sequence shown here is derived from an EMBL/GenBank/DDBJ whole genome shotgun (WGS) entry which is preliminary data.</text>
</comment>
<dbReference type="PANTHER" id="PTHR30348">
    <property type="entry name" value="UNCHARACTERIZED PROTEIN YECE"/>
    <property type="match status" value="1"/>
</dbReference>
<dbReference type="RefSeq" id="WP_123846228.1">
    <property type="nucleotide sequence ID" value="NZ_RPDH01000001.1"/>
</dbReference>
<keyword evidence="2" id="KW-1185">Reference proteome</keyword>
<dbReference type="OrthoDB" id="9780310at2"/>
<name>A0A3N4Q3C2_9BACT</name>
<protein>
    <submittedName>
        <fullName evidence="1">DUF72 domain-containing protein</fullName>
    </submittedName>
</protein>
<dbReference type="Proteomes" id="UP000278351">
    <property type="component" value="Unassembled WGS sequence"/>
</dbReference>
<organism evidence="1 2">
    <name type="scientific">Chitinophaga lutea</name>
    <dbReference type="NCBI Taxonomy" id="2488634"/>
    <lineage>
        <taxon>Bacteria</taxon>
        <taxon>Pseudomonadati</taxon>
        <taxon>Bacteroidota</taxon>
        <taxon>Chitinophagia</taxon>
        <taxon>Chitinophagales</taxon>
        <taxon>Chitinophagaceae</taxon>
        <taxon>Chitinophaga</taxon>
    </lineage>
</organism>
<dbReference type="EMBL" id="RPDH01000001">
    <property type="protein sequence ID" value="RPE13709.1"/>
    <property type="molecule type" value="Genomic_DNA"/>
</dbReference>
<gene>
    <name evidence="1" type="ORF">EGT74_09405</name>
</gene>
<dbReference type="Pfam" id="PF01904">
    <property type="entry name" value="DUF72"/>
    <property type="match status" value="1"/>
</dbReference>
<accession>A0A3N4Q3C2</accession>
<sequence length="251" mass="29644">MAHSLHIGTSGWSYKDWKGLYYPETLKPTEYLAYFSREFKCVEINTSFYHLPRAQTVLNWAAAVPGDFRFCPKLSRYISHYQKLNDPSESLERFFSVFDPVKEKLGPVLVQLPANAPFKREVAEHFFTVLQKQYSDYVFALEIRHESWLEAQSVELLRQYGISLVIAQSAMPFPYHELVTAKDIYLRFHGPGKLYASKYHHQTMKAYARKCAQWLRDKHRVWVFFNNDFYGYAIENARQLEQYIEAEMKHG</sequence>
<evidence type="ECO:0000313" key="2">
    <source>
        <dbReference type="Proteomes" id="UP000278351"/>
    </source>
</evidence>
<proteinExistence type="predicted"/>
<evidence type="ECO:0000313" key="1">
    <source>
        <dbReference type="EMBL" id="RPE13709.1"/>
    </source>
</evidence>
<dbReference type="PANTHER" id="PTHR30348:SF4">
    <property type="entry name" value="DUF72 DOMAIN-CONTAINING PROTEIN"/>
    <property type="match status" value="1"/>
</dbReference>
<reference evidence="1 2" key="1">
    <citation type="submission" date="2018-11" db="EMBL/GenBank/DDBJ databases">
        <title>Chitinophaga lutea sp.nov., isolate from arsenic contaminated soil.</title>
        <authorList>
            <person name="Zong Y."/>
        </authorList>
    </citation>
    <scope>NUCLEOTIDE SEQUENCE [LARGE SCALE GENOMIC DNA]</scope>
    <source>
        <strain evidence="1 2">ZY74</strain>
    </source>
</reference>
<dbReference type="AlphaFoldDB" id="A0A3N4Q3C2"/>
<dbReference type="InterPro" id="IPR002763">
    <property type="entry name" value="DUF72"/>
</dbReference>